<dbReference type="InterPro" id="IPR025997">
    <property type="entry name" value="SBP_2_dom"/>
</dbReference>
<dbReference type="Proteomes" id="UP000769156">
    <property type="component" value="Unassembled WGS sequence"/>
</dbReference>
<feature type="chain" id="PRO_5039277190" evidence="3">
    <location>
        <begin position="20"/>
        <end position="401"/>
    </location>
</feature>
<feature type="domain" description="Periplasmic binding protein" evidence="4">
    <location>
        <begin position="289"/>
        <end position="367"/>
    </location>
</feature>
<evidence type="ECO:0000256" key="3">
    <source>
        <dbReference type="SAM" id="SignalP"/>
    </source>
</evidence>
<evidence type="ECO:0000259" key="4">
    <source>
        <dbReference type="Pfam" id="PF13407"/>
    </source>
</evidence>
<dbReference type="InterPro" id="IPR028082">
    <property type="entry name" value="Peripla_BP_I"/>
</dbReference>
<comment type="caution">
    <text evidence="5">The sequence shown here is derived from an EMBL/GenBank/DDBJ whole genome shotgun (WGS) entry which is preliminary data.</text>
</comment>
<dbReference type="PANTHER" id="PTHR30036:SF7">
    <property type="entry name" value="ABC TRANSPORTER PERIPLASMIC-BINDING PROTEIN YPHF"/>
    <property type="match status" value="1"/>
</dbReference>
<evidence type="ECO:0000313" key="5">
    <source>
        <dbReference type="EMBL" id="HJF94187.1"/>
    </source>
</evidence>
<evidence type="ECO:0000256" key="1">
    <source>
        <dbReference type="ARBA" id="ARBA00004196"/>
    </source>
</evidence>
<comment type="subcellular location">
    <subcellularLocation>
        <location evidence="1">Cell envelope</location>
    </subcellularLocation>
</comment>
<evidence type="ECO:0000313" key="6">
    <source>
        <dbReference type="Proteomes" id="UP000769156"/>
    </source>
</evidence>
<keyword evidence="3" id="KW-0732">Signal</keyword>
<comment type="similarity">
    <text evidence="2">Belongs to the bacterial solute-binding protein 2 family.</text>
</comment>
<name>A0A921I1Q6_9FIRM</name>
<dbReference type="PROSITE" id="PS51257">
    <property type="entry name" value="PROKAR_LIPOPROTEIN"/>
    <property type="match status" value="1"/>
</dbReference>
<dbReference type="GO" id="GO:0030246">
    <property type="term" value="F:carbohydrate binding"/>
    <property type="evidence" value="ECO:0007669"/>
    <property type="project" value="TreeGrafter"/>
</dbReference>
<dbReference type="AlphaFoldDB" id="A0A921I1Q6"/>
<dbReference type="EMBL" id="DYVY01000084">
    <property type="protein sequence ID" value="HJF94187.1"/>
    <property type="molecule type" value="Genomic_DNA"/>
</dbReference>
<sequence>MRSLWRISALLASAAVALAGCGQTKINDGEEQTTTVNRTEEKVDEEKVRLEALDPSAYGNVEGLNLEAGTYISVIGKASGGDFWDKVKEGAEKAVSDINEALGYKGEDRVRMVYSGPSEAGDVDEQVNILDEELARYPQAVGISIIDSQSGDVQFDLAAENGISVVTYDSLSNYQNVMAKISTDNDAAGAEAADHLAETMGDKGEVLIFAHDSRSLTTQERMDGFAQKMQTDHPGITVGNTYYLDELEELKQTIADEINGGTYAREGQEAAPIEDEGNRVAAEDISDEEAMDYIFAKNPDATAIYGTSGEAVMAAVENTQRLEKEDMSIVGFDATEEEAQALEDGLVEGLIAQNPYGMGYATVVACSRAILEIGNEAEVDSGYIWITADNMEDPEVAAMLY</sequence>
<gene>
    <name evidence="5" type="ORF">K8V82_05280</name>
</gene>
<reference evidence="5" key="2">
    <citation type="submission" date="2021-09" db="EMBL/GenBank/DDBJ databases">
        <authorList>
            <person name="Gilroy R."/>
        </authorList>
    </citation>
    <scope>NUCLEOTIDE SEQUENCE</scope>
    <source>
        <strain evidence="5">ChiSjej5B23-16112</strain>
    </source>
</reference>
<proteinExistence type="inferred from homology"/>
<organism evidence="5 6">
    <name type="scientific">Lachnoclostridium phocaeense</name>
    <dbReference type="NCBI Taxonomy" id="1871021"/>
    <lineage>
        <taxon>Bacteria</taxon>
        <taxon>Bacillati</taxon>
        <taxon>Bacillota</taxon>
        <taxon>Clostridia</taxon>
        <taxon>Lachnospirales</taxon>
        <taxon>Lachnospiraceae</taxon>
    </lineage>
</organism>
<accession>A0A921I1Q6</accession>
<dbReference type="Pfam" id="PF13407">
    <property type="entry name" value="Peripla_BP_4"/>
    <property type="match status" value="2"/>
</dbReference>
<feature type="signal peptide" evidence="3">
    <location>
        <begin position="1"/>
        <end position="19"/>
    </location>
</feature>
<evidence type="ECO:0000256" key="2">
    <source>
        <dbReference type="ARBA" id="ARBA00007639"/>
    </source>
</evidence>
<dbReference type="SUPFAM" id="SSF53822">
    <property type="entry name" value="Periplasmic binding protein-like I"/>
    <property type="match status" value="1"/>
</dbReference>
<dbReference type="InterPro" id="IPR050555">
    <property type="entry name" value="Bact_Solute-Bind_Prot2"/>
</dbReference>
<dbReference type="PANTHER" id="PTHR30036">
    <property type="entry name" value="D-XYLOSE-BINDING PERIPLASMIC PROTEIN"/>
    <property type="match status" value="1"/>
</dbReference>
<protein>
    <submittedName>
        <fullName evidence="5">Substrate-binding domain-containing protein</fullName>
    </submittedName>
</protein>
<reference evidence="5" key="1">
    <citation type="journal article" date="2021" name="PeerJ">
        <title>Extensive microbial diversity within the chicken gut microbiome revealed by metagenomics and culture.</title>
        <authorList>
            <person name="Gilroy R."/>
            <person name="Ravi A."/>
            <person name="Getino M."/>
            <person name="Pursley I."/>
            <person name="Horton D.L."/>
            <person name="Alikhan N.F."/>
            <person name="Baker D."/>
            <person name="Gharbi K."/>
            <person name="Hall N."/>
            <person name="Watson M."/>
            <person name="Adriaenssens E.M."/>
            <person name="Foster-Nyarko E."/>
            <person name="Jarju S."/>
            <person name="Secka A."/>
            <person name="Antonio M."/>
            <person name="Oren A."/>
            <person name="Chaudhuri R.R."/>
            <person name="La Ragione R."/>
            <person name="Hildebrand F."/>
            <person name="Pallen M.J."/>
        </authorList>
    </citation>
    <scope>NUCLEOTIDE SEQUENCE</scope>
    <source>
        <strain evidence="5">ChiSjej5B23-16112</strain>
    </source>
</reference>
<feature type="domain" description="Periplasmic binding protein" evidence="4">
    <location>
        <begin position="72"/>
        <end position="257"/>
    </location>
</feature>
<dbReference type="GO" id="GO:0030288">
    <property type="term" value="C:outer membrane-bounded periplasmic space"/>
    <property type="evidence" value="ECO:0007669"/>
    <property type="project" value="TreeGrafter"/>
</dbReference>
<dbReference type="Gene3D" id="3.40.50.2300">
    <property type="match status" value="2"/>
</dbReference>